<keyword evidence="8" id="KW-0028">Amino-acid biosynthesis</keyword>
<dbReference type="InterPro" id="IPR005861">
    <property type="entry name" value="HisP_aminotrans"/>
</dbReference>
<dbReference type="HAMAP" id="MF_01023">
    <property type="entry name" value="HisC_aminotrans_2"/>
    <property type="match status" value="1"/>
</dbReference>
<comment type="catalytic activity">
    <reaction evidence="7 8">
        <text>L-histidinol phosphate + 2-oxoglutarate = 3-(imidazol-4-yl)-2-oxopropyl phosphate + L-glutamate</text>
        <dbReference type="Rhea" id="RHEA:23744"/>
        <dbReference type="ChEBI" id="CHEBI:16810"/>
        <dbReference type="ChEBI" id="CHEBI:29985"/>
        <dbReference type="ChEBI" id="CHEBI:57766"/>
        <dbReference type="ChEBI" id="CHEBI:57980"/>
        <dbReference type="EC" id="2.6.1.9"/>
    </reaction>
</comment>
<dbReference type="Proteomes" id="UP000694001">
    <property type="component" value="Chromosome"/>
</dbReference>
<evidence type="ECO:0000256" key="4">
    <source>
        <dbReference type="ARBA" id="ARBA00022576"/>
    </source>
</evidence>
<dbReference type="GO" id="GO:0000105">
    <property type="term" value="P:L-histidine biosynthetic process"/>
    <property type="evidence" value="ECO:0007669"/>
    <property type="project" value="UniProtKB-UniRule"/>
</dbReference>
<feature type="domain" description="Aminotransferase class I/classII large" evidence="9">
    <location>
        <begin position="30"/>
        <end position="358"/>
    </location>
</feature>
<dbReference type="GO" id="GO:0030170">
    <property type="term" value="F:pyridoxal phosphate binding"/>
    <property type="evidence" value="ECO:0007669"/>
    <property type="project" value="InterPro"/>
</dbReference>
<evidence type="ECO:0000256" key="2">
    <source>
        <dbReference type="ARBA" id="ARBA00005011"/>
    </source>
</evidence>
<evidence type="ECO:0000313" key="11">
    <source>
        <dbReference type="Proteomes" id="UP000694001"/>
    </source>
</evidence>
<sequence length="373" mass="39054">MTRMPPVPRPGILEIAAYVGGEAKLGGHNRVIKLSSNEGALGPSPLAVAAYEAEKGEIHRYPDGGAAELRAAIGAAWGLDPERIVCGAGSDDLLCLLAQAYGGPGTETIVTEHAFAMHPIYARYAGSTVVTAAERGLTADVDAMLACVSPRTTLVLLANPNNPTGTMLPWEEVRRLRRGLPEHVLLVLDAAYAEYLDDPRCSAAIELVDEAGANTVMTRTFSKIYGLGGLRLGWAYAPAAIVDVLNRIRSPFNASRPAQAAAIAALADVRHVEASRAHNARWRRWLVEALAAHGIPVHGTEGNFVLADFAAAGRDAAAADAALRARGIIVRPMGGYGLPGCLRITIGTGEEMAAVAEAVAAFMSGTAGERARA</sequence>
<dbReference type="KEGG" id="elio:KO353_10385"/>
<evidence type="ECO:0000256" key="3">
    <source>
        <dbReference type="ARBA" id="ARBA00007970"/>
    </source>
</evidence>
<comment type="similarity">
    <text evidence="3 8">Belongs to the class-II pyridoxal-phosphate-dependent aminotransferase family. Histidinol-phosphate aminotransferase subfamily.</text>
</comment>
<dbReference type="PANTHER" id="PTHR43643">
    <property type="entry name" value="HISTIDINOL-PHOSPHATE AMINOTRANSFERASE 2"/>
    <property type="match status" value="1"/>
</dbReference>
<protein>
    <recommendedName>
        <fullName evidence="8">Histidinol-phosphate aminotransferase</fullName>
        <ecNumber evidence="8">2.6.1.9</ecNumber>
    </recommendedName>
    <alternativeName>
        <fullName evidence="8">Imidazole acetol-phosphate transaminase</fullName>
    </alternativeName>
</protein>
<name>A0A975TZZ9_9PROT</name>
<keyword evidence="8" id="KW-0368">Histidine biosynthesis</keyword>
<dbReference type="EC" id="2.6.1.9" evidence="8"/>
<evidence type="ECO:0000256" key="5">
    <source>
        <dbReference type="ARBA" id="ARBA00022679"/>
    </source>
</evidence>
<keyword evidence="4 8" id="KW-0032">Aminotransferase</keyword>
<dbReference type="PANTHER" id="PTHR43643:SF3">
    <property type="entry name" value="HISTIDINOL-PHOSPHATE AMINOTRANSFERASE"/>
    <property type="match status" value="1"/>
</dbReference>
<evidence type="ECO:0000256" key="6">
    <source>
        <dbReference type="ARBA" id="ARBA00022898"/>
    </source>
</evidence>
<dbReference type="AlphaFoldDB" id="A0A975TZZ9"/>
<evidence type="ECO:0000256" key="8">
    <source>
        <dbReference type="HAMAP-Rule" id="MF_01023"/>
    </source>
</evidence>
<comment type="pathway">
    <text evidence="2 8">Amino-acid biosynthesis; L-histidine biosynthesis; L-histidine from 5-phospho-alpha-D-ribose 1-diphosphate: step 7/9.</text>
</comment>
<evidence type="ECO:0000259" key="9">
    <source>
        <dbReference type="Pfam" id="PF00155"/>
    </source>
</evidence>
<accession>A0A975TZZ9</accession>
<comment type="subunit">
    <text evidence="8">Homodimer.</text>
</comment>
<keyword evidence="5 8" id="KW-0808">Transferase</keyword>
<evidence type="ECO:0000313" key="10">
    <source>
        <dbReference type="EMBL" id="QXM23717.1"/>
    </source>
</evidence>
<keyword evidence="6 8" id="KW-0663">Pyridoxal phosphate</keyword>
<proteinExistence type="inferred from homology"/>
<keyword evidence="11" id="KW-1185">Reference proteome</keyword>
<dbReference type="CDD" id="cd00609">
    <property type="entry name" value="AAT_like"/>
    <property type="match status" value="1"/>
</dbReference>
<dbReference type="EMBL" id="CP076448">
    <property type="protein sequence ID" value="QXM23717.1"/>
    <property type="molecule type" value="Genomic_DNA"/>
</dbReference>
<dbReference type="GO" id="GO:0004400">
    <property type="term" value="F:histidinol-phosphate transaminase activity"/>
    <property type="evidence" value="ECO:0007669"/>
    <property type="project" value="UniProtKB-UniRule"/>
</dbReference>
<dbReference type="Pfam" id="PF00155">
    <property type="entry name" value="Aminotran_1_2"/>
    <property type="match status" value="1"/>
</dbReference>
<dbReference type="InterPro" id="IPR050106">
    <property type="entry name" value="HistidinolP_aminotransfase"/>
</dbReference>
<gene>
    <name evidence="8" type="primary">hisC</name>
    <name evidence="10" type="ORF">KO353_10385</name>
</gene>
<organism evidence="10 11">
    <name type="scientific">Elioraea tepida</name>
    <dbReference type="NCBI Taxonomy" id="2843330"/>
    <lineage>
        <taxon>Bacteria</taxon>
        <taxon>Pseudomonadati</taxon>
        <taxon>Pseudomonadota</taxon>
        <taxon>Alphaproteobacteria</taxon>
        <taxon>Acetobacterales</taxon>
        <taxon>Elioraeaceae</taxon>
        <taxon>Elioraea</taxon>
    </lineage>
</organism>
<dbReference type="NCBIfam" id="TIGR01141">
    <property type="entry name" value="hisC"/>
    <property type="match status" value="1"/>
</dbReference>
<evidence type="ECO:0000256" key="7">
    <source>
        <dbReference type="ARBA" id="ARBA00047481"/>
    </source>
</evidence>
<comment type="cofactor">
    <cofactor evidence="1 8">
        <name>pyridoxal 5'-phosphate</name>
        <dbReference type="ChEBI" id="CHEBI:597326"/>
    </cofactor>
</comment>
<reference evidence="10" key="1">
    <citation type="submission" date="2021-06" db="EMBL/GenBank/DDBJ databases">
        <title>Elioraea tepida, sp. nov., a moderately thermophilic aerobic anoxygenic phototrophic bacterium isolated from an alkaline siliceous hot spring mat community in Yellowstone National Park, WY, USA.</title>
        <authorList>
            <person name="Saini M.K."/>
            <person name="Yoshida S."/>
            <person name="Sebastian A."/>
            <person name="Hirose S."/>
            <person name="Hara E."/>
            <person name="Tamaki H."/>
            <person name="Soulier N.T."/>
            <person name="Albert I."/>
            <person name="Hanada S."/>
            <person name="Bryant D.A."/>
            <person name="Tank M."/>
        </authorList>
    </citation>
    <scope>NUCLEOTIDE SEQUENCE</scope>
    <source>
        <strain evidence="10">MS-P2</strain>
    </source>
</reference>
<dbReference type="InterPro" id="IPR004839">
    <property type="entry name" value="Aminotransferase_I/II_large"/>
</dbReference>
<feature type="modified residue" description="N6-(pyridoxal phosphate)lysine" evidence="8">
    <location>
        <position position="223"/>
    </location>
</feature>
<evidence type="ECO:0000256" key="1">
    <source>
        <dbReference type="ARBA" id="ARBA00001933"/>
    </source>
</evidence>